<dbReference type="RefSeq" id="WP_258124299.1">
    <property type="nucleotide sequence ID" value="NZ_CP062230.1"/>
</dbReference>
<accession>A0ABY5R788</accession>
<dbReference type="Proteomes" id="UP001058098">
    <property type="component" value="Plasmid pOM4"/>
</dbReference>
<evidence type="ECO:0000313" key="2">
    <source>
        <dbReference type="EMBL" id="UVC19418.1"/>
    </source>
</evidence>
<dbReference type="SUPFAM" id="SSF53187">
    <property type="entry name" value="Zn-dependent exopeptidases"/>
    <property type="match status" value="1"/>
</dbReference>
<dbReference type="Pfam" id="PF04389">
    <property type="entry name" value="Peptidase_M28"/>
    <property type="match status" value="1"/>
</dbReference>
<dbReference type="PANTHER" id="PTHR12147">
    <property type="entry name" value="METALLOPEPTIDASE M28 FAMILY MEMBER"/>
    <property type="match status" value="1"/>
</dbReference>
<dbReference type="EMBL" id="CP062230">
    <property type="protein sequence ID" value="UVC19418.1"/>
    <property type="molecule type" value="Genomic_DNA"/>
</dbReference>
<keyword evidence="2" id="KW-0614">Plasmid</keyword>
<keyword evidence="3" id="KW-1185">Reference proteome</keyword>
<feature type="domain" description="Peptidase M28" evidence="1">
    <location>
        <begin position="461"/>
        <end position="671"/>
    </location>
</feature>
<name>A0ABY5R788_9HYPH</name>
<gene>
    <name evidence="2" type="ORF">IHQ72_35820</name>
</gene>
<sequence length="687" mass="74022">MRKITKAIVILDQASGALRRDENERPVGLDLNPDLAALTDGATAMGLDVTLAVPGLERVGFDVLPDGFAAPAGLRIMALPSLEYGGLTGIGAVAEGDTALVAADRRLRGEAAAAGLVPAPHPALLPMLAAGQRPVAARLIGPRPTLERLVRLGEVVPMWFQPTPENPNHWALIALLSPPRLTDAVADGLTLQSLDYDPLTEDLFWARPGEDREELDEALKGRRVLFAEPGQFLIAMRPEDTAEAFHVHGAHGHSEYLAPDPGLMRATQSDVVDFETPEVGRLPEILEVVEILPRVRKAILLLRPTCKAVTAHYAADLDRYTGVTALDAQGPIVSRHSAHPDNKRAEAQLMRDLRAMGYCPSRNDFTHAGATHSNIIADLPGLGRLRIKPHILEKYREVLRLPLPHPLRLLLNDLAGMMDESGLDGLPDSAIRAEIERVLKLQPWYPWWNLKCPLPGLGAGIILVGAHLDSTAGFEPGYHAPTDAAPGRDDNGSGLAAVLSMARWFRGLQGKLTHTVRFCFFNAEESGLVGSKAYAAHLKAMGAPIRGVVCTDMMGFNSDANRLFEVHAGYTDPAIRDLSDPLATKLAAAAAEYGMLAAAQIYRGTSTSGGPDRNAYDGAINRSDHAAFHQQGWGAVLASEDFFANLTSEPAADANPNYHRQTDQVVDTSYARDITCAVARMVTRLAV</sequence>
<proteinExistence type="predicted"/>
<dbReference type="PANTHER" id="PTHR12147:SF26">
    <property type="entry name" value="PEPTIDASE M28 DOMAIN-CONTAINING PROTEIN"/>
    <property type="match status" value="1"/>
</dbReference>
<evidence type="ECO:0000313" key="3">
    <source>
        <dbReference type="Proteomes" id="UP001058098"/>
    </source>
</evidence>
<organism evidence="2 3">
    <name type="scientific">Mesorhizobium onobrychidis</name>
    <dbReference type="NCBI Taxonomy" id="2775404"/>
    <lineage>
        <taxon>Bacteria</taxon>
        <taxon>Pseudomonadati</taxon>
        <taxon>Pseudomonadota</taxon>
        <taxon>Alphaproteobacteria</taxon>
        <taxon>Hyphomicrobiales</taxon>
        <taxon>Phyllobacteriaceae</taxon>
        <taxon>Mesorhizobium</taxon>
    </lineage>
</organism>
<geneLocation type="plasmid" evidence="2 3">
    <name>pOM4</name>
</geneLocation>
<protein>
    <submittedName>
        <fullName evidence="2">M20/M25/M40 family metallo-hydrolase</fullName>
    </submittedName>
</protein>
<reference evidence="2" key="1">
    <citation type="submission" date="2020-09" db="EMBL/GenBank/DDBJ databases">
        <title>Rhizobia associated with sainfoin plants.</title>
        <authorList>
            <person name="Asharfi S."/>
            <person name="Kuzmanovic N."/>
            <person name="Bunk B."/>
            <person name="Sproeer C."/>
            <person name="Becker M."/>
            <person name="Thuenen T."/>
        </authorList>
    </citation>
    <scope>NUCLEOTIDE SEQUENCE</scope>
    <source>
        <strain evidence="2">OM4</strain>
        <plasmid evidence="2">pOM4</plasmid>
    </source>
</reference>
<dbReference type="InterPro" id="IPR007484">
    <property type="entry name" value="Peptidase_M28"/>
</dbReference>
<evidence type="ECO:0000259" key="1">
    <source>
        <dbReference type="Pfam" id="PF04389"/>
    </source>
</evidence>
<dbReference type="Gene3D" id="3.40.630.10">
    <property type="entry name" value="Zn peptidases"/>
    <property type="match status" value="1"/>
</dbReference>
<dbReference type="InterPro" id="IPR045175">
    <property type="entry name" value="M28_fam"/>
</dbReference>